<comment type="caution">
    <text evidence="2">The sequence shown here is derived from an EMBL/GenBank/DDBJ whole genome shotgun (WGS) entry which is preliminary data.</text>
</comment>
<keyword evidence="3" id="KW-1185">Reference proteome</keyword>
<reference evidence="2 3" key="1">
    <citation type="submission" date="2024-05" db="EMBL/GenBank/DDBJ databases">
        <title>Genome sequencing and assembly of Indian major carp, Cirrhinus mrigala (Hamilton, 1822).</title>
        <authorList>
            <person name="Mohindra V."/>
            <person name="Chowdhury L.M."/>
            <person name="Lal K."/>
            <person name="Jena J.K."/>
        </authorList>
    </citation>
    <scope>NUCLEOTIDE SEQUENCE [LARGE SCALE GENOMIC DNA]</scope>
    <source>
        <strain evidence="2">CM1030</strain>
        <tissue evidence="2">Blood</tissue>
    </source>
</reference>
<evidence type="ECO:0000313" key="3">
    <source>
        <dbReference type="Proteomes" id="UP001529510"/>
    </source>
</evidence>
<dbReference type="AlphaFoldDB" id="A0ABD0RJX8"/>
<feature type="compositionally biased region" description="Low complexity" evidence="1">
    <location>
        <begin position="44"/>
        <end position="75"/>
    </location>
</feature>
<accession>A0ABD0RJX8</accession>
<gene>
    <name evidence="2" type="ORF">M9458_007286</name>
</gene>
<evidence type="ECO:0000256" key="1">
    <source>
        <dbReference type="SAM" id="MobiDB-lite"/>
    </source>
</evidence>
<protein>
    <submittedName>
        <fullName evidence="2">Uncharacterized protein</fullName>
    </submittedName>
</protein>
<name>A0ABD0RJX8_CIRMR</name>
<organism evidence="2 3">
    <name type="scientific">Cirrhinus mrigala</name>
    <name type="common">Mrigala</name>
    <dbReference type="NCBI Taxonomy" id="683832"/>
    <lineage>
        <taxon>Eukaryota</taxon>
        <taxon>Metazoa</taxon>
        <taxon>Chordata</taxon>
        <taxon>Craniata</taxon>
        <taxon>Vertebrata</taxon>
        <taxon>Euteleostomi</taxon>
        <taxon>Actinopterygii</taxon>
        <taxon>Neopterygii</taxon>
        <taxon>Teleostei</taxon>
        <taxon>Ostariophysi</taxon>
        <taxon>Cypriniformes</taxon>
        <taxon>Cyprinidae</taxon>
        <taxon>Labeoninae</taxon>
        <taxon>Labeonini</taxon>
        <taxon>Cirrhinus</taxon>
    </lineage>
</organism>
<feature type="non-terminal residue" evidence="2">
    <location>
        <position position="1"/>
    </location>
</feature>
<sequence length="75" mass="7022">VSGLSGIAGGTFGLSGGAMSSAAAPLHAAVPGSPAVARAQAVTGGSAPGSPFFQPFSSPSHSLQSSPARSSEPSL</sequence>
<evidence type="ECO:0000313" key="2">
    <source>
        <dbReference type="EMBL" id="KAL0198746.1"/>
    </source>
</evidence>
<feature type="non-terminal residue" evidence="2">
    <location>
        <position position="75"/>
    </location>
</feature>
<feature type="region of interest" description="Disordered" evidence="1">
    <location>
        <begin position="23"/>
        <end position="75"/>
    </location>
</feature>
<dbReference type="Proteomes" id="UP001529510">
    <property type="component" value="Unassembled WGS sequence"/>
</dbReference>
<proteinExistence type="predicted"/>
<dbReference type="EMBL" id="JAMKFB020000003">
    <property type="protein sequence ID" value="KAL0198746.1"/>
    <property type="molecule type" value="Genomic_DNA"/>
</dbReference>